<feature type="domain" description="EAL" evidence="1">
    <location>
        <begin position="381"/>
        <end position="636"/>
    </location>
</feature>
<keyword evidence="4" id="KW-1185">Reference proteome</keyword>
<dbReference type="Gene3D" id="3.30.70.270">
    <property type="match status" value="1"/>
</dbReference>
<evidence type="ECO:0000313" key="4">
    <source>
        <dbReference type="Proteomes" id="UP001597295"/>
    </source>
</evidence>
<dbReference type="InterPro" id="IPR001633">
    <property type="entry name" value="EAL_dom"/>
</dbReference>
<feature type="domain" description="GGDEF" evidence="2">
    <location>
        <begin position="238"/>
        <end position="372"/>
    </location>
</feature>
<name>A0ABW5DRN5_9PROT</name>
<dbReference type="InterPro" id="IPR029016">
    <property type="entry name" value="GAF-like_dom_sf"/>
</dbReference>
<dbReference type="RefSeq" id="WP_379876757.1">
    <property type="nucleotide sequence ID" value="NZ_JBHUIP010000012.1"/>
</dbReference>
<dbReference type="SUPFAM" id="SSF55781">
    <property type="entry name" value="GAF domain-like"/>
    <property type="match status" value="1"/>
</dbReference>
<gene>
    <name evidence="3" type="ORF">ACFSM5_12575</name>
</gene>
<dbReference type="CDD" id="cd01948">
    <property type="entry name" value="EAL"/>
    <property type="match status" value="1"/>
</dbReference>
<dbReference type="InterPro" id="IPR003018">
    <property type="entry name" value="GAF"/>
</dbReference>
<dbReference type="Gene3D" id="3.30.450.40">
    <property type="match status" value="1"/>
</dbReference>
<sequence length="643" mass="69602">MDNLSPDPMLEQRIRQQIGSLRDLAARPVRTQAEFDAILGEIVTSAASLLNVGRASLWMFDDQQQSLRCVAFHGSADYPSAVGQQLPATKAPTYFAALRDDRLFVSNDTSRDFRLQGLEAHIAASNIRAMLDAPIVNGNHRWGAICVSDVEGARPWRSEEEGFLTSLADICAMAVAAFARAEAENRLSDMQARLSAMSGVTGLEASVDADRLTGLPGRSALYKGINGAADAFRALSGPPYALVVIDCDDLGKVNESLGKAGGDATLVALAARLAETVAERGLLARLRSDEFGLLLSTGIDRPGMLERVVEDLDNAMRLPLQVMGRAVSLTLSIGVAQPHSAEEATEEVLRNAATAMRKAKAMGGGRSMRYLPKMRADAVQRLEIETELLTALETDQLRLSYQPIMSANPHTLMGFEALIRWHHPVKGLIPPDEFIPHAEQSHLIFAIGDKTIGQACAQLAEWRRLAPNYPVTISVNLSARQLLDQNLVEMVDRHIQRHDVAPGSLKLELTETSIIANPAYAAAQISALRKRGIPVVIDDFGTGYSSFNHLADYEVDGLKIDKKFIYDLGKSRLSGAIVKALMSLAHSLELDVVAEGVETDEVAAELGREGKAALQGWLFAPALPAEQATQYLLSEARGMRGTA</sequence>
<dbReference type="Pfam" id="PF00990">
    <property type="entry name" value="GGDEF"/>
    <property type="match status" value="1"/>
</dbReference>
<dbReference type="SUPFAM" id="SSF55073">
    <property type="entry name" value="Nucleotide cyclase"/>
    <property type="match status" value="1"/>
</dbReference>
<dbReference type="EMBL" id="JBHUIP010000012">
    <property type="protein sequence ID" value="MFD2263727.1"/>
    <property type="molecule type" value="Genomic_DNA"/>
</dbReference>
<evidence type="ECO:0000259" key="1">
    <source>
        <dbReference type="PROSITE" id="PS50883"/>
    </source>
</evidence>
<accession>A0ABW5DRN5</accession>
<dbReference type="SUPFAM" id="SSF141868">
    <property type="entry name" value="EAL domain-like"/>
    <property type="match status" value="1"/>
</dbReference>
<dbReference type="CDD" id="cd01949">
    <property type="entry name" value="GGDEF"/>
    <property type="match status" value="1"/>
</dbReference>
<comment type="caution">
    <text evidence="3">The sequence shown here is derived from an EMBL/GenBank/DDBJ whole genome shotgun (WGS) entry which is preliminary data.</text>
</comment>
<evidence type="ECO:0000259" key="2">
    <source>
        <dbReference type="PROSITE" id="PS50887"/>
    </source>
</evidence>
<reference evidence="4" key="1">
    <citation type="journal article" date="2019" name="Int. J. Syst. Evol. Microbiol.">
        <title>The Global Catalogue of Microorganisms (GCM) 10K type strain sequencing project: providing services to taxonomists for standard genome sequencing and annotation.</title>
        <authorList>
            <consortium name="The Broad Institute Genomics Platform"/>
            <consortium name="The Broad Institute Genome Sequencing Center for Infectious Disease"/>
            <person name="Wu L."/>
            <person name="Ma J."/>
        </authorList>
    </citation>
    <scope>NUCLEOTIDE SEQUENCE [LARGE SCALE GENOMIC DNA]</scope>
    <source>
        <strain evidence="4">CGMCC 1.19062</strain>
    </source>
</reference>
<dbReference type="SMART" id="SM00267">
    <property type="entry name" value="GGDEF"/>
    <property type="match status" value="1"/>
</dbReference>
<dbReference type="Pfam" id="PF00563">
    <property type="entry name" value="EAL"/>
    <property type="match status" value="1"/>
</dbReference>
<evidence type="ECO:0000313" key="3">
    <source>
        <dbReference type="EMBL" id="MFD2263727.1"/>
    </source>
</evidence>
<dbReference type="InterPro" id="IPR043128">
    <property type="entry name" value="Rev_trsase/Diguanyl_cyclase"/>
</dbReference>
<dbReference type="InterPro" id="IPR052155">
    <property type="entry name" value="Biofilm_reg_signaling"/>
</dbReference>
<protein>
    <submittedName>
        <fullName evidence="3">Bifunctional diguanylate cyclase/phosphodiesterase</fullName>
    </submittedName>
</protein>
<dbReference type="InterPro" id="IPR029787">
    <property type="entry name" value="Nucleotide_cyclase"/>
</dbReference>
<dbReference type="PROSITE" id="PS50887">
    <property type="entry name" value="GGDEF"/>
    <property type="match status" value="1"/>
</dbReference>
<dbReference type="PANTHER" id="PTHR44757">
    <property type="entry name" value="DIGUANYLATE CYCLASE DGCP"/>
    <property type="match status" value="1"/>
</dbReference>
<organism evidence="3 4">
    <name type="scientific">Lacibacterium aquatile</name>
    <dbReference type="NCBI Taxonomy" id="1168082"/>
    <lineage>
        <taxon>Bacteria</taxon>
        <taxon>Pseudomonadati</taxon>
        <taxon>Pseudomonadota</taxon>
        <taxon>Alphaproteobacteria</taxon>
        <taxon>Rhodospirillales</taxon>
        <taxon>Rhodospirillaceae</taxon>
    </lineage>
</organism>
<dbReference type="InterPro" id="IPR035919">
    <property type="entry name" value="EAL_sf"/>
</dbReference>
<dbReference type="Pfam" id="PF01590">
    <property type="entry name" value="GAF"/>
    <property type="match status" value="1"/>
</dbReference>
<dbReference type="SMART" id="SM00065">
    <property type="entry name" value="GAF"/>
    <property type="match status" value="1"/>
</dbReference>
<dbReference type="Proteomes" id="UP001597295">
    <property type="component" value="Unassembled WGS sequence"/>
</dbReference>
<dbReference type="PANTHER" id="PTHR44757:SF2">
    <property type="entry name" value="BIOFILM ARCHITECTURE MAINTENANCE PROTEIN MBAA"/>
    <property type="match status" value="1"/>
</dbReference>
<dbReference type="SMART" id="SM00052">
    <property type="entry name" value="EAL"/>
    <property type="match status" value="1"/>
</dbReference>
<dbReference type="PROSITE" id="PS50883">
    <property type="entry name" value="EAL"/>
    <property type="match status" value="1"/>
</dbReference>
<dbReference type="InterPro" id="IPR000160">
    <property type="entry name" value="GGDEF_dom"/>
</dbReference>
<dbReference type="Gene3D" id="3.20.20.450">
    <property type="entry name" value="EAL domain"/>
    <property type="match status" value="1"/>
</dbReference>
<proteinExistence type="predicted"/>
<dbReference type="NCBIfam" id="TIGR00254">
    <property type="entry name" value="GGDEF"/>
    <property type="match status" value="1"/>
</dbReference>